<evidence type="ECO:0000256" key="2">
    <source>
        <dbReference type="ARBA" id="ARBA00022670"/>
    </source>
</evidence>
<reference evidence="6" key="1">
    <citation type="journal article" date="2012" name="PLoS ONE">
        <title>Gene sets for utilization of primary and secondary nutrition supplies in the distal gut of endangered iberian lynx.</title>
        <authorList>
            <person name="Alcaide M."/>
            <person name="Messina E."/>
            <person name="Richter M."/>
            <person name="Bargiela R."/>
            <person name="Peplies J."/>
            <person name="Huws S.A."/>
            <person name="Newbold C.J."/>
            <person name="Golyshin P.N."/>
            <person name="Simon M.A."/>
            <person name="Lopez G."/>
            <person name="Yakimov M.M."/>
            <person name="Ferrer M."/>
        </authorList>
    </citation>
    <scope>NUCLEOTIDE SEQUENCE</scope>
</reference>
<accession>J9GR29</accession>
<dbReference type="InterPro" id="IPR036852">
    <property type="entry name" value="Peptidase_S8/S53_dom_sf"/>
</dbReference>
<gene>
    <name evidence="6" type="ORF">EVA_01480</name>
</gene>
<dbReference type="PANTHER" id="PTHR43806:SF67">
    <property type="entry name" value="EGF-LIKE DOMAIN-CONTAINING PROTEIN"/>
    <property type="match status" value="1"/>
</dbReference>
<dbReference type="SUPFAM" id="SSF52743">
    <property type="entry name" value="Subtilisin-like"/>
    <property type="match status" value="1"/>
</dbReference>
<organism evidence="6">
    <name type="scientific">gut metagenome</name>
    <dbReference type="NCBI Taxonomy" id="749906"/>
    <lineage>
        <taxon>unclassified sequences</taxon>
        <taxon>metagenomes</taxon>
        <taxon>organismal metagenomes</taxon>
    </lineage>
</organism>
<dbReference type="AlphaFoldDB" id="J9GR29"/>
<dbReference type="PANTHER" id="PTHR43806">
    <property type="entry name" value="PEPTIDASE S8"/>
    <property type="match status" value="1"/>
</dbReference>
<name>J9GR29_9ZZZZ</name>
<keyword evidence="4" id="KW-0720">Serine protease</keyword>
<feature type="domain" description="Peptidase S8/S53" evidence="5">
    <location>
        <begin position="179"/>
        <end position="449"/>
    </location>
</feature>
<protein>
    <submittedName>
        <fullName evidence="6">Subtilisin-like serine protease</fullName>
    </submittedName>
</protein>
<dbReference type="PIRSF" id="PIRSF037903">
    <property type="entry name" value="Subtilisin_rel_GFO_2223"/>
    <property type="match status" value="1"/>
</dbReference>
<evidence type="ECO:0000256" key="3">
    <source>
        <dbReference type="ARBA" id="ARBA00022801"/>
    </source>
</evidence>
<dbReference type="InterPro" id="IPR015500">
    <property type="entry name" value="Peptidase_S8_subtilisin-rel"/>
</dbReference>
<dbReference type="GO" id="GO:0004252">
    <property type="term" value="F:serine-type endopeptidase activity"/>
    <property type="evidence" value="ECO:0007669"/>
    <property type="project" value="InterPro"/>
</dbReference>
<dbReference type="InterPro" id="IPR000209">
    <property type="entry name" value="Peptidase_S8/S53_dom"/>
</dbReference>
<dbReference type="Pfam" id="PF00082">
    <property type="entry name" value="Peptidase_S8"/>
    <property type="match status" value="1"/>
</dbReference>
<dbReference type="InterPro" id="IPR017317">
    <property type="entry name" value="Pept_S8_subtilisin_bacteroid-2"/>
</dbReference>
<dbReference type="CDD" id="cd07493">
    <property type="entry name" value="Peptidases_S8_9"/>
    <property type="match status" value="1"/>
</dbReference>
<comment type="caution">
    <text evidence="6">The sequence shown here is derived from an EMBL/GenBank/DDBJ whole genome shotgun (WGS) entry which is preliminary data.</text>
</comment>
<dbReference type="PRINTS" id="PR00723">
    <property type="entry name" value="SUBTILISIN"/>
</dbReference>
<evidence type="ECO:0000259" key="5">
    <source>
        <dbReference type="Pfam" id="PF00082"/>
    </source>
</evidence>
<sequence length="463" mass="51471">MKSLLCLFCWIVFCAGWAQDALPYFIHPEKSFRYRVYFTDKKNSHFSLRHPEAFLSPKALERRRKLKIKVDEYDLPVSPPYLKYLSQQGFKIHNCSKWNNTAVIETTDSTLVRKLQAITFVQQVKKVWESPDSVLVYPKDDRHKIVENLRYEQDSLYGDGYAQAAMLNVPRLHQQGLMGKGVSIAVIDGGFYNADCIAGLSPCHILGTKNFVHPNVGVYEEPQQHGTMVLSCMAAQLPNYMVGTAPDAFYYLLVSEDNESEHLVEEDNWCAALEHADSLGVDLVTTSLGYCDFDNPNDRYQYRDLNGETALNSRSASMAASRGILLISSAGNEGSGTWKKITFPADAKAILTVGAVNVQQQNADFSSVGNTADNRIKPDVMAMGEDVAVLNCYGNLTFANGTSFSAPILCGGIACLLQAFPLEAPTSLIEVIRQTGDRTDHPDNIYGFGIPDLWKAYNLLKSK</sequence>
<dbReference type="EMBL" id="AMCI01000207">
    <property type="protein sequence ID" value="EJX10329.1"/>
    <property type="molecule type" value="Genomic_DNA"/>
</dbReference>
<keyword evidence="3" id="KW-0378">Hydrolase</keyword>
<comment type="similarity">
    <text evidence="1">Belongs to the peptidase S8 family.</text>
</comment>
<dbReference type="GO" id="GO:0006508">
    <property type="term" value="P:proteolysis"/>
    <property type="evidence" value="ECO:0007669"/>
    <property type="project" value="UniProtKB-KW"/>
</dbReference>
<evidence type="ECO:0000256" key="4">
    <source>
        <dbReference type="ARBA" id="ARBA00022825"/>
    </source>
</evidence>
<proteinExistence type="inferred from homology"/>
<evidence type="ECO:0000256" key="1">
    <source>
        <dbReference type="ARBA" id="ARBA00011073"/>
    </source>
</evidence>
<dbReference type="Gene3D" id="3.40.50.200">
    <property type="entry name" value="Peptidase S8/S53 domain"/>
    <property type="match status" value="1"/>
</dbReference>
<dbReference type="PROSITE" id="PS51892">
    <property type="entry name" value="SUBTILASE"/>
    <property type="match status" value="1"/>
</dbReference>
<dbReference type="InterPro" id="IPR050131">
    <property type="entry name" value="Peptidase_S8_subtilisin-like"/>
</dbReference>
<evidence type="ECO:0000313" key="6">
    <source>
        <dbReference type="EMBL" id="EJX10329.1"/>
    </source>
</evidence>
<keyword evidence="2 6" id="KW-0645">Protease</keyword>